<evidence type="ECO:0000313" key="1">
    <source>
        <dbReference type="EMBL" id="GIH08055.1"/>
    </source>
</evidence>
<accession>A0A8J3QCD9</accession>
<comment type="caution">
    <text evidence="1">The sequence shown here is derived from an EMBL/GenBank/DDBJ whole genome shotgun (WGS) entry which is preliminary data.</text>
</comment>
<dbReference type="Proteomes" id="UP000612899">
    <property type="component" value="Unassembled WGS sequence"/>
</dbReference>
<sequence>MQVSGVGHTGAAGGALLVAGFGVEAVAPADAVATEENSGAGPALSDLLSQLAPVARRKTMASGAARVRRRIPPHARRTVIRAQSGRRLRNSRVLAQNRLRKARTLSI</sequence>
<name>A0A8J3QCD9_9ACTN</name>
<reference evidence="1" key="1">
    <citation type="submission" date="2021-01" db="EMBL/GenBank/DDBJ databases">
        <title>Whole genome shotgun sequence of Rhizocola hellebori NBRC 109834.</title>
        <authorList>
            <person name="Komaki H."/>
            <person name="Tamura T."/>
        </authorList>
    </citation>
    <scope>NUCLEOTIDE SEQUENCE</scope>
    <source>
        <strain evidence="1">NBRC 109834</strain>
    </source>
</reference>
<evidence type="ECO:0000313" key="2">
    <source>
        <dbReference type="Proteomes" id="UP000612899"/>
    </source>
</evidence>
<dbReference type="AlphaFoldDB" id="A0A8J3QCD9"/>
<dbReference type="EMBL" id="BONY01000044">
    <property type="protein sequence ID" value="GIH08055.1"/>
    <property type="molecule type" value="Genomic_DNA"/>
</dbReference>
<organism evidence="1 2">
    <name type="scientific">Rhizocola hellebori</name>
    <dbReference type="NCBI Taxonomy" id="1392758"/>
    <lineage>
        <taxon>Bacteria</taxon>
        <taxon>Bacillati</taxon>
        <taxon>Actinomycetota</taxon>
        <taxon>Actinomycetes</taxon>
        <taxon>Micromonosporales</taxon>
        <taxon>Micromonosporaceae</taxon>
        <taxon>Rhizocola</taxon>
    </lineage>
</organism>
<proteinExistence type="predicted"/>
<protein>
    <submittedName>
        <fullName evidence="1">Uncharacterized protein</fullName>
    </submittedName>
</protein>
<gene>
    <name evidence="1" type="ORF">Rhe02_61220</name>
</gene>
<keyword evidence="2" id="KW-1185">Reference proteome</keyword>